<evidence type="ECO:0000256" key="3">
    <source>
        <dbReference type="ARBA" id="ARBA00023082"/>
    </source>
</evidence>
<accession>A0A1H7HZ74</accession>
<evidence type="ECO:0000256" key="5">
    <source>
        <dbReference type="ARBA" id="ARBA00023163"/>
    </source>
</evidence>
<name>A0A1H7HZ74_STIAU</name>
<dbReference type="OrthoDB" id="9780326at2"/>
<dbReference type="AlphaFoldDB" id="A0A1H7HZ74"/>
<evidence type="ECO:0000313" key="9">
    <source>
        <dbReference type="Proteomes" id="UP000182719"/>
    </source>
</evidence>
<keyword evidence="9" id="KW-1185">Reference proteome</keyword>
<dbReference type="InterPro" id="IPR039425">
    <property type="entry name" value="RNA_pol_sigma-70-like"/>
</dbReference>
<evidence type="ECO:0000256" key="2">
    <source>
        <dbReference type="ARBA" id="ARBA00023015"/>
    </source>
</evidence>
<dbReference type="InterPro" id="IPR013249">
    <property type="entry name" value="RNA_pol_sigma70_r4_t2"/>
</dbReference>
<evidence type="ECO:0000256" key="1">
    <source>
        <dbReference type="ARBA" id="ARBA00010641"/>
    </source>
</evidence>
<keyword evidence="5" id="KW-0804">Transcription</keyword>
<dbReference type="Pfam" id="PF08281">
    <property type="entry name" value="Sigma70_r4_2"/>
    <property type="match status" value="1"/>
</dbReference>
<dbReference type="Gene3D" id="1.10.10.10">
    <property type="entry name" value="Winged helix-like DNA-binding domain superfamily/Winged helix DNA-binding domain"/>
    <property type="match status" value="1"/>
</dbReference>
<dbReference type="InterPro" id="IPR013325">
    <property type="entry name" value="RNA_pol_sigma_r2"/>
</dbReference>
<dbReference type="Proteomes" id="UP000182719">
    <property type="component" value="Unassembled WGS sequence"/>
</dbReference>
<feature type="domain" description="RNA polymerase sigma-70 region 2" evidence="6">
    <location>
        <begin position="28"/>
        <end position="95"/>
    </location>
</feature>
<dbReference type="GO" id="GO:0006352">
    <property type="term" value="P:DNA-templated transcription initiation"/>
    <property type="evidence" value="ECO:0007669"/>
    <property type="project" value="InterPro"/>
</dbReference>
<keyword evidence="3" id="KW-0731">Sigma factor</keyword>
<dbReference type="Gene3D" id="1.10.1740.10">
    <property type="match status" value="1"/>
</dbReference>
<dbReference type="InterPro" id="IPR007627">
    <property type="entry name" value="RNA_pol_sigma70_r2"/>
</dbReference>
<sequence>MKTLISSLDSPLPLLPPEAGCGSGLFAAQHRGWLLAQTLRWCRDRQEAEDIVQEALLRFLQTFPEDAGLPHPGACEAWLRTTAMRLFYDQCRRRQLQARWVEEAGWSGTGAATEPPGAWPVYDTLTDAQLGEAIHALSPKLRTTFELHAAGQKYQDIAQALGLSLGTVSKRLYDARAKLHKLLLPHVCQA</sequence>
<dbReference type="GO" id="GO:0003677">
    <property type="term" value="F:DNA binding"/>
    <property type="evidence" value="ECO:0007669"/>
    <property type="project" value="UniProtKB-KW"/>
</dbReference>
<comment type="similarity">
    <text evidence="1">Belongs to the sigma-70 factor family. ECF subfamily.</text>
</comment>
<dbReference type="Pfam" id="PF04542">
    <property type="entry name" value="Sigma70_r2"/>
    <property type="match status" value="1"/>
</dbReference>
<dbReference type="PANTHER" id="PTHR43133:SF8">
    <property type="entry name" value="RNA POLYMERASE SIGMA FACTOR HI_1459-RELATED"/>
    <property type="match status" value="1"/>
</dbReference>
<feature type="domain" description="RNA polymerase sigma factor 70 region 4 type 2" evidence="7">
    <location>
        <begin position="129"/>
        <end position="179"/>
    </location>
</feature>
<evidence type="ECO:0000313" key="8">
    <source>
        <dbReference type="EMBL" id="SEK55596.1"/>
    </source>
</evidence>
<dbReference type="PANTHER" id="PTHR43133">
    <property type="entry name" value="RNA POLYMERASE ECF-TYPE SIGMA FACTO"/>
    <property type="match status" value="1"/>
</dbReference>
<keyword evidence="4" id="KW-0238">DNA-binding</keyword>
<gene>
    <name evidence="8" type="ORF">SAMN05444354_101871</name>
</gene>
<dbReference type="SUPFAM" id="SSF88659">
    <property type="entry name" value="Sigma3 and sigma4 domains of RNA polymerase sigma factors"/>
    <property type="match status" value="1"/>
</dbReference>
<dbReference type="NCBIfam" id="TIGR02937">
    <property type="entry name" value="sigma70-ECF"/>
    <property type="match status" value="1"/>
</dbReference>
<dbReference type="EMBL" id="FOAP01000001">
    <property type="protein sequence ID" value="SEK55596.1"/>
    <property type="molecule type" value="Genomic_DNA"/>
</dbReference>
<dbReference type="InterPro" id="IPR013324">
    <property type="entry name" value="RNA_pol_sigma_r3/r4-like"/>
</dbReference>
<dbReference type="CDD" id="cd06171">
    <property type="entry name" value="Sigma70_r4"/>
    <property type="match status" value="1"/>
</dbReference>
<proteinExistence type="inferred from homology"/>
<evidence type="ECO:0000256" key="4">
    <source>
        <dbReference type="ARBA" id="ARBA00023125"/>
    </source>
</evidence>
<dbReference type="RefSeq" id="WP_075005046.1">
    <property type="nucleotide sequence ID" value="NZ_FOAP01000001.1"/>
</dbReference>
<organism evidence="8 9">
    <name type="scientific">Stigmatella aurantiaca</name>
    <dbReference type="NCBI Taxonomy" id="41"/>
    <lineage>
        <taxon>Bacteria</taxon>
        <taxon>Pseudomonadati</taxon>
        <taxon>Myxococcota</taxon>
        <taxon>Myxococcia</taxon>
        <taxon>Myxococcales</taxon>
        <taxon>Cystobacterineae</taxon>
        <taxon>Archangiaceae</taxon>
        <taxon>Stigmatella</taxon>
    </lineage>
</organism>
<protein>
    <submittedName>
        <fullName evidence="8">RNA polymerase sigma-70 factor, ECF subfamily</fullName>
    </submittedName>
</protein>
<reference evidence="9" key="1">
    <citation type="submission" date="2016-10" db="EMBL/GenBank/DDBJ databases">
        <authorList>
            <person name="Varghese N."/>
            <person name="Submissions S."/>
        </authorList>
    </citation>
    <scope>NUCLEOTIDE SEQUENCE [LARGE SCALE GENOMIC DNA]</scope>
    <source>
        <strain evidence="9">DSM 17044</strain>
    </source>
</reference>
<keyword evidence="2" id="KW-0805">Transcription regulation</keyword>
<dbReference type="GO" id="GO:0016987">
    <property type="term" value="F:sigma factor activity"/>
    <property type="evidence" value="ECO:0007669"/>
    <property type="project" value="UniProtKB-KW"/>
</dbReference>
<dbReference type="InterPro" id="IPR014284">
    <property type="entry name" value="RNA_pol_sigma-70_dom"/>
</dbReference>
<evidence type="ECO:0000259" key="7">
    <source>
        <dbReference type="Pfam" id="PF08281"/>
    </source>
</evidence>
<dbReference type="SUPFAM" id="SSF88946">
    <property type="entry name" value="Sigma2 domain of RNA polymerase sigma factors"/>
    <property type="match status" value="1"/>
</dbReference>
<dbReference type="InterPro" id="IPR036388">
    <property type="entry name" value="WH-like_DNA-bd_sf"/>
</dbReference>
<evidence type="ECO:0000259" key="6">
    <source>
        <dbReference type="Pfam" id="PF04542"/>
    </source>
</evidence>